<evidence type="ECO:0000313" key="10">
    <source>
        <dbReference type="EMBL" id="TMQ50815.1"/>
    </source>
</evidence>
<dbReference type="CDD" id="cd06091">
    <property type="entry name" value="KOW_NusG"/>
    <property type="match status" value="1"/>
</dbReference>
<evidence type="ECO:0000259" key="8">
    <source>
        <dbReference type="SMART" id="SM00738"/>
    </source>
</evidence>
<protein>
    <recommendedName>
        <fullName evidence="5 6">Transcription termination/antitermination protein NusG</fullName>
    </recommendedName>
</protein>
<evidence type="ECO:0000256" key="1">
    <source>
        <dbReference type="ARBA" id="ARBA00022472"/>
    </source>
</evidence>
<dbReference type="Gene3D" id="3.30.70.940">
    <property type="entry name" value="NusG, N-terminal domain"/>
    <property type="match status" value="1"/>
</dbReference>
<dbReference type="InterPro" id="IPR006645">
    <property type="entry name" value="NGN-like_dom"/>
</dbReference>
<dbReference type="InterPro" id="IPR008991">
    <property type="entry name" value="Translation_prot_SH3-like_sf"/>
</dbReference>
<dbReference type="GO" id="GO:0006353">
    <property type="term" value="P:DNA-templated transcription termination"/>
    <property type="evidence" value="ECO:0007669"/>
    <property type="project" value="UniProtKB-UniRule"/>
</dbReference>
<feature type="domain" description="NusG-like N-terminal" evidence="8">
    <location>
        <begin position="2"/>
        <end position="110"/>
    </location>
</feature>
<dbReference type="Proteomes" id="UP000320184">
    <property type="component" value="Unassembled WGS sequence"/>
</dbReference>
<evidence type="ECO:0000259" key="9">
    <source>
        <dbReference type="SMART" id="SM00739"/>
    </source>
</evidence>
<dbReference type="InterPro" id="IPR005824">
    <property type="entry name" value="KOW"/>
</dbReference>
<comment type="function">
    <text evidence="5 7">Participates in transcription elongation, termination and antitermination.</text>
</comment>
<dbReference type="GO" id="GO:0005829">
    <property type="term" value="C:cytosol"/>
    <property type="evidence" value="ECO:0007669"/>
    <property type="project" value="TreeGrafter"/>
</dbReference>
<dbReference type="InterPro" id="IPR043425">
    <property type="entry name" value="NusG-like"/>
</dbReference>
<evidence type="ECO:0000313" key="11">
    <source>
        <dbReference type="Proteomes" id="UP000320184"/>
    </source>
</evidence>
<keyword evidence="2 5" id="KW-0889">Transcription antitermination</keyword>
<dbReference type="InterPro" id="IPR001062">
    <property type="entry name" value="Transcrpt_antiterm_NusG"/>
</dbReference>
<evidence type="ECO:0000256" key="2">
    <source>
        <dbReference type="ARBA" id="ARBA00022814"/>
    </source>
</evidence>
<proteinExistence type="inferred from homology"/>
<dbReference type="FunFam" id="2.30.30.30:FF:000002">
    <property type="entry name" value="Transcription termination/antitermination factor NusG"/>
    <property type="match status" value="1"/>
</dbReference>
<dbReference type="InterPro" id="IPR014722">
    <property type="entry name" value="Rib_uL2_dom2"/>
</dbReference>
<evidence type="ECO:0000256" key="7">
    <source>
        <dbReference type="RuleBase" id="RU000538"/>
    </source>
</evidence>
<dbReference type="SMART" id="SM00738">
    <property type="entry name" value="NGN"/>
    <property type="match status" value="1"/>
</dbReference>
<reference evidence="10 11" key="1">
    <citation type="journal article" date="2019" name="Nat. Microbiol.">
        <title>Mediterranean grassland soil C-N compound turnover is dependent on rainfall and depth, and is mediated by genomically divergent microorganisms.</title>
        <authorList>
            <person name="Diamond S."/>
            <person name="Andeer P.F."/>
            <person name="Li Z."/>
            <person name="Crits-Christoph A."/>
            <person name="Burstein D."/>
            <person name="Anantharaman K."/>
            <person name="Lane K.R."/>
            <person name="Thomas B.C."/>
            <person name="Pan C."/>
            <person name="Northen T.R."/>
            <person name="Banfield J.F."/>
        </authorList>
    </citation>
    <scope>NUCLEOTIDE SEQUENCE [LARGE SCALE GENOMIC DNA]</scope>
    <source>
        <strain evidence="10">WS_3</strain>
    </source>
</reference>
<evidence type="ECO:0000256" key="3">
    <source>
        <dbReference type="ARBA" id="ARBA00023015"/>
    </source>
</evidence>
<dbReference type="EMBL" id="VBOT01000090">
    <property type="protein sequence ID" value="TMQ50815.1"/>
    <property type="molecule type" value="Genomic_DNA"/>
</dbReference>
<dbReference type="GO" id="GO:0031564">
    <property type="term" value="P:transcription antitermination"/>
    <property type="evidence" value="ECO:0007669"/>
    <property type="project" value="UniProtKB-UniRule"/>
</dbReference>
<keyword evidence="3 5" id="KW-0805">Transcription regulation</keyword>
<comment type="caution">
    <text evidence="10">The sequence shown here is derived from an EMBL/GenBank/DDBJ whole genome shotgun (WGS) entry which is preliminary data.</text>
</comment>
<dbReference type="InterPro" id="IPR047050">
    <property type="entry name" value="NGN"/>
</dbReference>
<dbReference type="PANTHER" id="PTHR30265:SF2">
    <property type="entry name" value="TRANSCRIPTION TERMINATION_ANTITERMINATION PROTEIN NUSG"/>
    <property type="match status" value="1"/>
</dbReference>
<dbReference type="PROSITE" id="PS01014">
    <property type="entry name" value="NUSG"/>
    <property type="match status" value="1"/>
</dbReference>
<sequence>MAKRWYVIHTYSGHENKVKTNLEKAIHSAALDEHFGQILVATEDFVEMKDGKRKTSKRKTFPSYVMIEMELNNETRHLVQNVPGVTRFIGSGQNAVSLKESEVRRILGQMEATKSKPTPTVSFRVGDHVRVVDGPFSAFNGVVDEVNGERGKVKVMVSIFGRATPVELDFLQVQPV</sequence>
<dbReference type="AlphaFoldDB" id="A0A538SHH9"/>
<evidence type="ECO:0000256" key="5">
    <source>
        <dbReference type="HAMAP-Rule" id="MF_00948"/>
    </source>
</evidence>
<dbReference type="CDD" id="cd09891">
    <property type="entry name" value="NGN_Bact_1"/>
    <property type="match status" value="1"/>
</dbReference>
<dbReference type="NCBIfam" id="TIGR00922">
    <property type="entry name" value="nusG"/>
    <property type="match status" value="1"/>
</dbReference>
<name>A0A538SHH9_UNCEI</name>
<accession>A0A538SHH9</accession>
<keyword evidence="1 5" id="KW-0806">Transcription termination</keyword>
<dbReference type="SUPFAM" id="SSF82679">
    <property type="entry name" value="N-utilization substance G protein NusG, N-terminal domain"/>
    <property type="match status" value="1"/>
</dbReference>
<organism evidence="10 11">
    <name type="scientific">Eiseniibacteriota bacterium</name>
    <dbReference type="NCBI Taxonomy" id="2212470"/>
    <lineage>
        <taxon>Bacteria</taxon>
        <taxon>Candidatus Eiseniibacteriota</taxon>
    </lineage>
</organism>
<dbReference type="Pfam" id="PF00467">
    <property type="entry name" value="KOW"/>
    <property type="match status" value="1"/>
</dbReference>
<feature type="domain" description="KOW" evidence="9">
    <location>
        <begin position="122"/>
        <end position="149"/>
    </location>
</feature>
<dbReference type="InterPro" id="IPR036735">
    <property type="entry name" value="NGN_dom_sf"/>
</dbReference>
<evidence type="ECO:0000256" key="4">
    <source>
        <dbReference type="ARBA" id="ARBA00023163"/>
    </source>
</evidence>
<dbReference type="SUPFAM" id="SSF50104">
    <property type="entry name" value="Translation proteins SH3-like domain"/>
    <property type="match status" value="1"/>
</dbReference>
<dbReference type="GO" id="GO:0006354">
    <property type="term" value="P:DNA-templated transcription elongation"/>
    <property type="evidence" value="ECO:0007669"/>
    <property type="project" value="UniProtKB-UniRule"/>
</dbReference>
<dbReference type="PANTHER" id="PTHR30265">
    <property type="entry name" value="RHO-INTERACTING TRANSCRIPTION TERMINATION FACTOR NUSG"/>
    <property type="match status" value="1"/>
</dbReference>
<dbReference type="PRINTS" id="PR00338">
    <property type="entry name" value="NUSGTNSCPFCT"/>
</dbReference>
<dbReference type="SMART" id="SM00739">
    <property type="entry name" value="KOW"/>
    <property type="match status" value="1"/>
</dbReference>
<comment type="similarity">
    <text evidence="5 7">Belongs to the NusG family.</text>
</comment>
<keyword evidence="4 5" id="KW-0804">Transcription</keyword>
<gene>
    <name evidence="5 10" type="primary">nusG</name>
    <name evidence="10" type="ORF">E6K73_07120</name>
</gene>
<evidence type="ECO:0000256" key="6">
    <source>
        <dbReference type="NCBIfam" id="TIGR00922"/>
    </source>
</evidence>
<dbReference type="Pfam" id="PF02357">
    <property type="entry name" value="NusG"/>
    <property type="match status" value="1"/>
</dbReference>
<dbReference type="HAMAP" id="MF_00948">
    <property type="entry name" value="NusG"/>
    <property type="match status" value="1"/>
</dbReference>
<dbReference type="GO" id="GO:0032784">
    <property type="term" value="P:regulation of DNA-templated transcription elongation"/>
    <property type="evidence" value="ECO:0007669"/>
    <property type="project" value="InterPro"/>
</dbReference>
<dbReference type="InterPro" id="IPR015869">
    <property type="entry name" value="Transcrpt_antiterm_NusG_bac_CS"/>
</dbReference>
<dbReference type="Gene3D" id="2.30.30.30">
    <property type="match status" value="1"/>
</dbReference>